<organism evidence="1 2">
    <name type="scientific">Rubus argutus</name>
    <name type="common">Southern blackberry</name>
    <dbReference type="NCBI Taxonomy" id="59490"/>
    <lineage>
        <taxon>Eukaryota</taxon>
        <taxon>Viridiplantae</taxon>
        <taxon>Streptophyta</taxon>
        <taxon>Embryophyta</taxon>
        <taxon>Tracheophyta</taxon>
        <taxon>Spermatophyta</taxon>
        <taxon>Magnoliopsida</taxon>
        <taxon>eudicotyledons</taxon>
        <taxon>Gunneridae</taxon>
        <taxon>Pentapetalae</taxon>
        <taxon>rosids</taxon>
        <taxon>fabids</taxon>
        <taxon>Rosales</taxon>
        <taxon>Rosaceae</taxon>
        <taxon>Rosoideae</taxon>
        <taxon>Rosoideae incertae sedis</taxon>
        <taxon>Rubus</taxon>
    </lineage>
</organism>
<dbReference type="SUPFAM" id="SSF56219">
    <property type="entry name" value="DNase I-like"/>
    <property type="match status" value="1"/>
</dbReference>
<gene>
    <name evidence="1" type="ORF">M0R45_001018</name>
</gene>
<evidence type="ECO:0000313" key="1">
    <source>
        <dbReference type="EMBL" id="KAK9903717.1"/>
    </source>
</evidence>
<sequence>MIRIHKPTIVCISEPFVQLSTISQAFWHSLGVFPFATNNRGRRTLWNDLVQLHASAINGPWMVFGDFNCVLGAHEKRGGRAPNFTSCFDFQNMCTTCNLIDIDTTCLSYTWSNRNTNVRLDRALGNFDWIDTWSSFDCRTLTKVASDHCPILITCSKLAAKPKPHFRFQSMWIKHPDFFGLVRNFWGQAHFVGCPMFILAEKLRGLKALLKVWNFSSFGDVYLQVSNAKATLDLVQAEISDHGP</sequence>
<dbReference type="EMBL" id="JBEDUW010000214">
    <property type="protein sequence ID" value="KAK9903717.1"/>
    <property type="molecule type" value="Genomic_DNA"/>
</dbReference>
<dbReference type="AlphaFoldDB" id="A0AAW1VMT5"/>
<accession>A0AAW1VMT5</accession>
<dbReference type="Proteomes" id="UP001457282">
    <property type="component" value="Unassembled WGS sequence"/>
</dbReference>
<comment type="caution">
    <text evidence="1">The sequence shown here is derived from an EMBL/GenBank/DDBJ whole genome shotgun (WGS) entry which is preliminary data.</text>
</comment>
<protein>
    <submittedName>
        <fullName evidence="1">Uncharacterized protein</fullName>
    </submittedName>
</protein>
<dbReference type="PANTHER" id="PTHR33710">
    <property type="entry name" value="BNAC02G09200D PROTEIN"/>
    <property type="match status" value="1"/>
</dbReference>
<proteinExistence type="predicted"/>
<evidence type="ECO:0000313" key="2">
    <source>
        <dbReference type="Proteomes" id="UP001457282"/>
    </source>
</evidence>
<dbReference type="Gene3D" id="3.60.10.10">
    <property type="entry name" value="Endonuclease/exonuclease/phosphatase"/>
    <property type="match status" value="1"/>
</dbReference>
<keyword evidence="2" id="KW-1185">Reference proteome</keyword>
<dbReference type="PANTHER" id="PTHR33710:SF77">
    <property type="entry name" value="DNASE I-LIKE SUPERFAMILY PROTEIN"/>
    <property type="match status" value="1"/>
</dbReference>
<dbReference type="InterPro" id="IPR036691">
    <property type="entry name" value="Endo/exonu/phosph_ase_sf"/>
</dbReference>
<reference evidence="1 2" key="1">
    <citation type="journal article" date="2023" name="G3 (Bethesda)">
        <title>A chromosome-length genome assembly and annotation of blackberry (Rubus argutus, cv. 'Hillquist').</title>
        <authorList>
            <person name="Bruna T."/>
            <person name="Aryal R."/>
            <person name="Dudchenko O."/>
            <person name="Sargent D.J."/>
            <person name="Mead D."/>
            <person name="Buti M."/>
            <person name="Cavallini A."/>
            <person name="Hytonen T."/>
            <person name="Andres J."/>
            <person name="Pham M."/>
            <person name="Weisz D."/>
            <person name="Mascagni F."/>
            <person name="Usai G."/>
            <person name="Natali L."/>
            <person name="Bassil N."/>
            <person name="Fernandez G.E."/>
            <person name="Lomsadze A."/>
            <person name="Armour M."/>
            <person name="Olukolu B."/>
            <person name="Poorten T."/>
            <person name="Britton C."/>
            <person name="Davik J."/>
            <person name="Ashrafi H."/>
            <person name="Aiden E.L."/>
            <person name="Borodovsky M."/>
            <person name="Worthington M."/>
        </authorList>
    </citation>
    <scope>NUCLEOTIDE SEQUENCE [LARGE SCALE GENOMIC DNA]</scope>
    <source>
        <strain evidence="1">PI 553951</strain>
    </source>
</reference>
<name>A0AAW1VMT5_RUBAR</name>